<dbReference type="Proteomes" id="UP000321798">
    <property type="component" value="Unassembled WGS sequence"/>
</dbReference>
<organism evidence="3 4">
    <name type="scientific">Cellulomonas soli</name>
    <dbReference type="NCBI Taxonomy" id="931535"/>
    <lineage>
        <taxon>Bacteria</taxon>
        <taxon>Bacillati</taxon>
        <taxon>Actinomycetota</taxon>
        <taxon>Actinomycetes</taxon>
        <taxon>Micrococcales</taxon>
        <taxon>Cellulomonadaceae</taxon>
        <taxon>Cellulomonas</taxon>
    </lineage>
</organism>
<comment type="caution">
    <text evidence="3">The sequence shown here is derived from an EMBL/GenBank/DDBJ whole genome shotgun (WGS) entry which is preliminary data.</text>
</comment>
<evidence type="ECO:0000313" key="3">
    <source>
        <dbReference type="EMBL" id="GEP67812.1"/>
    </source>
</evidence>
<evidence type="ECO:0000313" key="4">
    <source>
        <dbReference type="Proteomes" id="UP000321798"/>
    </source>
</evidence>
<gene>
    <name evidence="3" type="ORF">CSO01_05270</name>
</gene>
<dbReference type="AlphaFoldDB" id="A0A512P9K8"/>
<evidence type="ECO:0000259" key="2">
    <source>
        <dbReference type="Pfam" id="PF08401"/>
    </source>
</evidence>
<dbReference type="RefSeq" id="WP_146951591.1">
    <property type="nucleotide sequence ID" value="NZ_BAABBJ010000015.1"/>
</dbReference>
<dbReference type="Pfam" id="PF08401">
    <property type="entry name" value="ArdcN"/>
    <property type="match status" value="1"/>
</dbReference>
<dbReference type="EMBL" id="BKAL01000002">
    <property type="protein sequence ID" value="GEP67812.1"/>
    <property type="molecule type" value="Genomic_DNA"/>
</dbReference>
<evidence type="ECO:0000256" key="1">
    <source>
        <dbReference type="SAM" id="MobiDB-lite"/>
    </source>
</evidence>
<name>A0A512P9K8_9CELL</name>
<protein>
    <recommendedName>
        <fullName evidence="2">N-terminal domain-containing protein</fullName>
    </recommendedName>
</protein>
<sequence length="319" mass="34423">MPERPSPDERLAAIHAQLVDAVENLVHSEAWATMLTIAARFPTYSPSNVLLIATQRPDATRVAGIRTWNSLGRRVTKGEHGIAILAPCIYRQLDDDTTTPPTTDHAGPGDDAAAPARVLRGFKIVHVFDITQTDGDPVPDNTPELLLGDAPAGLWDHLAGLVREDGYTLDRGGCPPGVNGYTDFTSRRVRVREDVDPAQAVKTLAHELGHIRADHTTRFPEYASDLTCRGQAEVEAESIAYIVTTHAGMVADPYTVPYVAAWADGALDRLRQSLSIIIASSRSLLRELPLTSGVRPPSLEANLTSPASVAPQPRTLALD</sequence>
<keyword evidence="4" id="KW-1185">Reference proteome</keyword>
<dbReference type="GO" id="GO:0003697">
    <property type="term" value="F:single-stranded DNA binding"/>
    <property type="evidence" value="ECO:0007669"/>
    <property type="project" value="InterPro"/>
</dbReference>
<dbReference type="InterPro" id="IPR013610">
    <property type="entry name" value="ArdC_N"/>
</dbReference>
<reference evidence="3 4" key="1">
    <citation type="submission" date="2019-07" db="EMBL/GenBank/DDBJ databases">
        <title>Whole genome shotgun sequence of Cellulomonas soli NBRC 109434.</title>
        <authorList>
            <person name="Hosoyama A."/>
            <person name="Uohara A."/>
            <person name="Ohji S."/>
            <person name="Ichikawa N."/>
        </authorList>
    </citation>
    <scope>NUCLEOTIDE SEQUENCE [LARGE SCALE GENOMIC DNA]</scope>
    <source>
        <strain evidence="3 4">NBRC 109434</strain>
    </source>
</reference>
<proteinExistence type="predicted"/>
<feature type="region of interest" description="Disordered" evidence="1">
    <location>
        <begin position="296"/>
        <end position="319"/>
    </location>
</feature>
<feature type="domain" description="N-terminal" evidence="2">
    <location>
        <begin position="16"/>
        <end position="97"/>
    </location>
</feature>
<dbReference type="OrthoDB" id="7605626at2"/>
<accession>A0A512P9K8</accession>